<dbReference type="EMBL" id="QUNO01000002">
    <property type="protein sequence ID" value="REH54302.1"/>
    <property type="molecule type" value="Genomic_DNA"/>
</dbReference>
<evidence type="ECO:0000313" key="1">
    <source>
        <dbReference type="EMBL" id="REH54302.1"/>
    </source>
</evidence>
<keyword evidence="2" id="KW-1185">Reference proteome</keyword>
<evidence type="ECO:0000313" key="2">
    <source>
        <dbReference type="Proteomes" id="UP000256269"/>
    </source>
</evidence>
<name>A0A3E0I6E7_9PSEU</name>
<comment type="caution">
    <text evidence="1">The sequence shown here is derived from an EMBL/GenBank/DDBJ whole genome shotgun (WGS) entry which is preliminary data.</text>
</comment>
<dbReference type="Proteomes" id="UP000256269">
    <property type="component" value="Unassembled WGS sequence"/>
</dbReference>
<reference evidence="1 2" key="1">
    <citation type="submission" date="2018-08" db="EMBL/GenBank/DDBJ databases">
        <title>Genomic Encyclopedia of Archaeal and Bacterial Type Strains, Phase II (KMG-II): from individual species to whole genera.</title>
        <authorList>
            <person name="Goeker M."/>
        </authorList>
    </citation>
    <scope>NUCLEOTIDE SEQUENCE [LARGE SCALE GENOMIC DNA]</scope>
    <source>
        <strain evidence="1 2">DSM 45791</strain>
    </source>
</reference>
<gene>
    <name evidence="1" type="ORF">BCF44_102534</name>
</gene>
<accession>A0A3E0I6E7</accession>
<organism evidence="1 2">
    <name type="scientific">Kutzneria buriramensis</name>
    <dbReference type="NCBI Taxonomy" id="1045776"/>
    <lineage>
        <taxon>Bacteria</taxon>
        <taxon>Bacillati</taxon>
        <taxon>Actinomycetota</taxon>
        <taxon>Actinomycetes</taxon>
        <taxon>Pseudonocardiales</taxon>
        <taxon>Pseudonocardiaceae</taxon>
        <taxon>Kutzneria</taxon>
    </lineage>
</organism>
<sequence length="127" mass="13989">MVTVSDLDADERITVTQRAYAWDQPVAWLDDDTLAVQRLGPDDELMIDGVALFRAPGYERIGMFAGPSGRMWTSMGRLHVVTEAGLEVWDPADGARKGVVEGFRPTAHNPVTGTFAELTGGQLRTWR</sequence>
<proteinExistence type="predicted"/>
<protein>
    <submittedName>
        <fullName evidence="1">Uncharacterized protein</fullName>
    </submittedName>
</protein>
<dbReference type="AlphaFoldDB" id="A0A3E0I6E7"/>